<keyword evidence="6" id="KW-1185">Reference proteome</keyword>
<feature type="transmembrane region" description="Helical" evidence="4">
    <location>
        <begin position="224"/>
        <end position="246"/>
    </location>
</feature>
<feature type="transmembrane region" description="Helical" evidence="4">
    <location>
        <begin position="79"/>
        <end position="99"/>
    </location>
</feature>
<reference evidence="5" key="2">
    <citation type="journal article" date="2020" name="Microorganisms">
        <title>Osmotic Adaptation and Compatible Solute Biosynthesis of Phototrophic Bacteria as Revealed from Genome Analyses.</title>
        <authorList>
            <person name="Imhoff J.F."/>
            <person name="Rahn T."/>
            <person name="Kunzel S."/>
            <person name="Keller A."/>
            <person name="Neulinger S.C."/>
        </authorList>
    </citation>
    <scope>NUCLEOTIDE SEQUENCE</scope>
    <source>
        <strain evidence="5">LMG 28126</strain>
    </source>
</reference>
<name>A0A934WHS5_9RHOB</name>
<feature type="transmembrane region" description="Helical" evidence="4">
    <location>
        <begin position="52"/>
        <end position="72"/>
    </location>
</feature>
<dbReference type="Gene3D" id="1.20.1250.20">
    <property type="entry name" value="MFS general substrate transporter like domains"/>
    <property type="match status" value="1"/>
</dbReference>
<evidence type="ECO:0000313" key="5">
    <source>
        <dbReference type="EMBL" id="MBK5926027.1"/>
    </source>
</evidence>
<evidence type="ECO:0008006" key="7">
    <source>
        <dbReference type="Google" id="ProtNLM"/>
    </source>
</evidence>
<comment type="caution">
    <text evidence="5">The sequence shown here is derived from an EMBL/GenBank/DDBJ whole genome shotgun (WGS) entry which is preliminary data.</text>
</comment>
<feature type="transmembrane region" description="Helical" evidence="4">
    <location>
        <begin position="258"/>
        <end position="279"/>
    </location>
</feature>
<feature type="non-terminal residue" evidence="5">
    <location>
        <position position="288"/>
    </location>
</feature>
<evidence type="ECO:0000256" key="4">
    <source>
        <dbReference type="SAM" id="Phobius"/>
    </source>
</evidence>
<dbReference type="InterPro" id="IPR011701">
    <property type="entry name" value="MFS"/>
</dbReference>
<dbReference type="AlphaFoldDB" id="A0A934WHS5"/>
<evidence type="ECO:0000256" key="1">
    <source>
        <dbReference type="ARBA" id="ARBA00022692"/>
    </source>
</evidence>
<dbReference type="GO" id="GO:0022857">
    <property type="term" value="F:transmembrane transporter activity"/>
    <property type="evidence" value="ECO:0007669"/>
    <property type="project" value="InterPro"/>
</dbReference>
<dbReference type="EMBL" id="NHSD01000083">
    <property type="protein sequence ID" value="MBK5926027.1"/>
    <property type="molecule type" value="Genomic_DNA"/>
</dbReference>
<evidence type="ECO:0000256" key="3">
    <source>
        <dbReference type="ARBA" id="ARBA00023136"/>
    </source>
</evidence>
<dbReference type="Proteomes" id="UP000706333">
    <property type="component" value="Unassembled WGS sequence"/>
</dbReference>
<reference evidence="5" key="1">
    <citation type="submission" date="2017-05" db="EMBL/GenBank/DDBJ databases">
        <authorList>
            <person name="Imhoff J.F."/>
            <person name="Rahn T."/>
            <person name="Kuenzel S."/>
            <person name="Neulinger S.C."/>
        </authorList>
    </citation>
    <scope>NUCLEOTIDE SEQUENCE</scope>
    <source>
        <strain evidence="5">LMG 28126</strain>
    </source>
</reference>
<evidence type="ECO:0000256" key="2">
    <source>
        <dbReference type="ARBA" id="ARBA00022989"/>
    </source>
</evidence>
<feature type="transmembrane region" description="Helical" evidence="4">
    <location>
        <begin position="140"/>
        <end position="159"/>
    </location>
</feature>
<dbReference type="SUPFAM" id="SSF103473">
    <property type="entry name" value="MFS general substrate transporter"/>
    <property type="match status" value="1"/>
</dbReference>
<feature type="transmembrane region" description="Helical" evidence="4">
    <location>
        <begin position="105"/>
        <end position="128"/>
    </location>
</feature>
<keyword evidence="2 4" id="KW-1133">Transmembrane helix</keyword>
<keyword evidence="3 4" id="KW-0472">Membrane</keyword>
<dbReference type="Pfam" id="PF07690">
    <property type="entry name" value="MFS_1"/>
    <property type="match status" value="1"/>
</dbReference>
<feature type="transmembrane region" description="Helical" evidence="4">
    <location>
        <begin position="12"/>
        <end position="40"/>
    </location>
</feature>
<gene>
    <name evidence="5" type="ORF">CCR87_01430</name>
</gene>
<organism evidence="5 6">
    <name type="scientific">Rhodobaculum claviforme</name>
    <dbReference type="NCBI Taxonomy" id="1549854"/>
    <lineage>
        <taxon>Bacteria</taxon>
        <taxon>Pseudomonadati</taxon>
        <taxon>Pseudomonadota</taxon>
        <taxon>Alphaproteobacteria</taxon>
        <taxon>Rhodobacterales</taxon>
        <taxon>Paracoccaceae</taxon>
        <taxon>Rhodobaculum</taxon>
    </lineage>
</organism>
<proteinExistence type="predicted"/>
<dbReference type="InterPro" id="IPR036259">
    <property type="entry name" value="MFS_trans_sf"/>
</dbReference>
<dbReference type="RefSeq" id="WP_201155551.1">
    <property type="nucleotide sequence ID" value="NZ_NHSD01000083.1"/>
</dbReference>
<sequence length="288" mass="29573">MRDAAPSAPGDAPAIWLLAVGQTLGYAGLVYVFAALLVAWEADLGWSKTTLALGPALSILVSAGLATWAGRLVDRGHAVALLTGGACLGALALVALSMVQTPAQYLVVWAVIGVAHCACLYEVCFAFLVRRLGQAARGAIVRVTLVAGLASSIAFPVGAGLAQAFGWRGAVLAFAAGLAFGAAPASWIAGRRLRRQAARTPPPASETEAEGRAAFAAARRRPAFWLLAAAFGLIMTNHIMLVSFFIPLFMERGASPAMAVAAAATVGPFQVIGRLILALGEARVGSGR</sequence>
<protein>
    <recommendedName>
        <fullName evidence="7">MFS transporter</fullName>
    </recommendedName>
</protein>
<feature type="transmembrane region" description="Helical" evidence="4">
    <location>
        <begin position="165"/>
        <end position="189"/>
    </location>
</feature>
<accession>A0A934WHS5</accession>
<keyword evidence="1 4" id="KW-0812">Transmembrane</keyword>
<evidence type="ECO:0000313" key="6">
    <source>
        <dbReference type="Proteomes" id="UP000706333"/>
    </source>
</evidence>